<dbReference type="Gene3D" id="3.20.20.80">
    <property type="entry name" value="Glycosidases"/>
    <property type="match status" value="1"/>
</dbReference>
<feature type="transmembrane region" description="Helical" evidence="1">
    <location>
        <begin position="41"/>
        <end position="62"/>
    </location>
</feature>
<keyword evidence="1" id="KW-0812">Transmembrane</keyword>
<keyword evidence="1" id="KW-0472">Membrane</keyword>
<keyword evidence="1" id="KW-1133">Transmembrane helix</keyword>
<dbReference type="Proteomes" id="UP000233440">
    <property type="component" value="Unassembled WGS sequence"/>
</dbReference>
<dbReference type="PANTHER" id="PTHR46066:SF2">
    <property type="entry name" value="CHITINASE DOMAIN-CONTAINING PROTEIN 1"/>
    <property type="match status" value="1"/>
</dbReference>
<dbReference type="GO" id="GO:0008061">
    <property type="term" value="F:chitin binding"/>
    <property type="evidence" value="ECO:0007669"/>
    <property type="project" value="InterPro"/>
</dbReference>
<dbReference type="GO" id="GO:0016787">
    <property type="term" value="F:hydrolase activity"/>
    <property type="evidence" value="ECO:0007669"/>
    <property type="project" value="UniProtKB-KW"/>
</dbReference>
<proteinExistence type="predicted"/>
<dbReference type="SMART" id="SM00636">
    <property type="entry name" value="Glyco_18"/>
    <property type="match status" value="1"/>
</dbReference>
<dbReference type="InterPro" id="IPR029070">
    <property type="entry name" value="Chitinase_insertion_sf"/>
</dbReference>
<dbReference type="Pfam" id="PF00704">
    <property type="entry name" value="Glyco_hydro_18"/>
    <property type="match status" value="1"/>
</dbReference>
<dbReference type="PROSITE" id="PS51910">
    <property type="entry name" value="GH18_2"/>
    <property type="match status" value="1"/>
</dbReference>
<dbReference type="EMBL" id="PIQO01000004">
    <property type="protein sequence ID" value="PKR85616.1"/>
    <property type="molecule type" value="Genomic_DNA"/>
</dbReference>
<evidence type="ECO:0000256" key="1">
    <source>
        <dbReference type="SAM" id="Phobius"/>
    </source>
</evidence>
<feature type="domain" description="GH18" evidence="2">
    <location>
        <begin position="278"/>
        <end position="595"/>
    </location>
</feature>
<name>A0A2N3LLX9_9BACI</name>
<dbReference type="Gene3D" id="3.10.50.10">
    <property type="match status" value="1"/>
</dbReference>
<dbReference type="Gene3D" id="2.30.30.40">
    <property type="entry name" value="SH3 Domains"/>
    <property type="match status" value="1"/>
</dbReference>
<evidence type="ECO:0000313" key="3">
    <source>
        <dbReference type="EMBL" id="PKR85616.1"/>
    </source>
</evidence>
<reference evidence="3 4" key="1">
    <citation type="submission" date="2017-11" db="EMBL/GenBank/DDBJ databases">
        <title>Bacillus camelliae sp. nov., isolated from pu'er tea.</title>
        <authorList>
            <person name="Niu L."/>
        </authorList>
    </citation>
    <scope>NUCLEOTIDE SEQUENCE [LARGE SCALE GENOMIC DNA]</scope>
    <source>
        <strain evidence="3 4">7578-1</strain>
    </source>
</reference>
<evidence type="ECO:0000313" key="4">
    <source>
        <dbReference type="Proteomes" id="UP000233440"/>
    </source>
</evidence>
<sequence length="598" mass="69299">MKSHIFALFTDFILLYDKTMEFRRIEMETLPLRSIPKRNRIWPYVLIVLFIIVTGILLYIYYPYASTKKNMYFTGKYPILIKGAIQGNAIHNENSLYIPLKLVEKQIDDSIYEESKSLIITTKLKVIRIPFNENVLYVNEKPKQTNNPIVKIVSGQKYISLEILQALYPIEYQLTKHTGIVWIRMNGEQYHNGKIVSHDVRKAFLRLRTKPNLQSSYNVEVKKGEAVHIERELKNYYYIRTLEGIGGYIKKAYVMKQKLENVQIAFPKEAVTLPAIEKPIQMSWEAVYKKTPDPSQFPTMAGVNVVSPTWFHLKDDNGNITNLLSSKYVKWAKQQHMQVWALFSNSSNPDLTKAALSTFEKRNRIIQTLLKVAKKEHLEGINIDIENVRSKDGPLVTQFVREISAYFHANHKYVSMDITFIAKGNWSEFYERKKLGKIVDYLIIMAYDEHWATSAEAGSVASLPWVENGLKPILKLVPNDKIILGVPFYTRLWKEEWKDGQKQTSSIALTMDQANKWIKKKKATIQMDTESGQHYTEYIDSKTNTTYKMWMEDTYSLAKRADIAGQYKLSGIASWARAFGNEDAWVALRSTLSAYNQK</sequence>
<dbReference type="PANTHER" id="PTHR46066">
    <property type="entry name" value="CHITINASE DOMAIN-CONTAINING PROTEIN 1 FAMILY MEMBER"/>
    <property type="match status" value="1"/>
</dbReference>
<protein>
    <submittedName>
        <fullName evidence="3">Peptidoglycan hydrolase</fullName>
    </submittedName>
</protein>
<organism evidence="3 4">
    <name type="scientific">Heyndrickxia camelliae</name>
    <dbReference type="NCBI Taxonomy" id="1707093"/>
    <lineage>
        <taxon>Bacteria</taxon>
        <taxon>Bacillati</taxon>
        <taxon>Bacillota</taxon>
        <taxon>Bacilli</taxon>
        <taxon>Bacillales</taxon>
        <taxon>Bacillaceae</taxon>
        <taxon>Heyndrickxia</taxon>
    </lineage>
</organism>
<keyword evidence="4" id="KW-1185">Reference proteome</keyword>
<dbReference type="AlphaFoldDB" id="A0A2N3LLX9"/>
<keyword evidence="3" id="KW-0378">Hydrolase</keyword>
<dbReference type="InterPro" id="IPR001223">
    <property type="entry name" value="Glyco_hydro18_cat"/>
</dbReference>
<accession>A0A2N3LLX9</accession>
<evidence type="ECO:0000259" key="2">
    <source>
        <dbReference type="PROSITE" id="PS51910"/>
    </source>
</evidence>
<dbReference type="InterPro" id="IPR011583">
    <property type="entry name" value="Chitinase_II/V-like_cat"/>
</dbReference>
<dbReference type="GO" id="GO:0005975">
    <property type="term" value="P:carbohydrate metabolic process"/>
    <property type="evidence" value="ECO:0007669"/>
    <property type="project" value="InterPro"/>
</dbReference>
<dbReference type="SUPFAM" id="SSF51445">
    <property type="entry name" value="(Trans)glycosidases"/>
    <property type="match status" value="1"/>
</dbReference>
<dbReference type="InterPro" id="IPR017853">
    <property type="entry name" value="GH"/>
</dbReference>
<gene>
    <name evidence="3" type="ORF">CWO92_07860</name>
</gene>
<comment type="caution">
    <text evidence="3">The sequence shown here is derived from an EMBL/GenBank/DDBJ whole genome shotgun (WGS) entry which is preliminary data.</text>
</comment>